<evidence type="ECO:0000313" key="7">
    <source>
        <dbReference type="EMBL" id="SFM62022.1"/>
    </source>
</evidence>
<reference evidence="8" key="1">
    <citation type="submission" date="2016-10" db="EMBL/GenBank/DDBJ databases">
        <authorList>
            <person name="Varghese N."/>
            <person name="Submissions S."/>
        </authorList>
    </citation>
    <scope>NUCLEOTIDE SEQUENCE [LARGE SCALE GENOMIC DNA]</scope>
    <source>
        <strain evidence="8">Mob M</strain>
    </source>
</reference>
<keyword evidence="7" id="KW-0378">Hydrolase</keyword>
<keyword evidence="2 4" id="KW-0456">Lyase</keyword>
<protein>
    <recommendedName>
        <fullName evidence="4">tRNA-splicing endonuclease</fullName>
        <ecNumber evidence="4">4.6.1.16</ecNumber>
    </recommendedName>
    <alternativeName>
        <fullName evidence="4">tRNA-intron endonuclease</fullName>
    </alternativeName>
</protein>
<dbReference type="Proteomes" id="UP000198535">
    <property type="component" value="Unassembled WGS sequence"/>
</dbReference>
<dbReference type="Gene3D" id="3.40.1170.20">
    <property type="entry name" value="tRNA intron endonuclease, N-terminal domain"/>
    <property type="match status" value="1"/>
</dbReference>
<feature type="domain" description="tRNA intron endonuclease N-terminal" evidence="6">
    <location>
        <begin position="181"/>
        <end position="236"/>
    </location>
</feature>
<dbReference type="Gene3D" id="3.40.1350.150">
    <property type="match status" value="1"/>
</dbReference>
<dbReference type="GO" id="GO:0006388">
    <property type="term" value="P:tRNA splicing, via endonucleolytic cleavage and ligation"/>
    <property type="evidence" value="ECO:0007669"/>
    <property type="project" value="UniProtKB-UniRule"/>
</dbReference>
<evidence type="ECO:0000256" key="1">
    <source>
        <dbReference type="ARBA" id="ARBA00022694"/>
    </source>
</evidence>
<dbReference type="InterPro" id="IPR036167">
    <property type="entry name" value="tRNA_intron_Endo_cat-like_sf"/>
</dbReference>
<feature type="active site" evidence="4">
    <location>
        <position position="330"/>
    </location>
</feature>
<keyword evidence="1 4" id="KW-0819">tRNA processing</keyword>
<evidence type="ECO:0000256" key="2">
    <source>
        <dbReference type="ARBA" id="ARBA00023239"/>
    </source>
</evidence>
<dbReference type="NCBIfam" id="NF006795">
    <property type="entry name" value="PRK09300.1-3"/>
    <property type="match status" value="1"/>
</dbReference>
<dbReference type="Gene3D" id="3.40.1350.10">
    <property type="match status" value="1"/>
</dbReference>
<dbReference type="PANTHER" id="PTHR21227:SF0">
    <property type="entry name" value="TRNA-SPLICING ENDONUCLEASE SUBUNIT SEN2"/>
    <property type="match status" value="1"/>
</dbReference>
<dbReference type="NCBIfam" id="TIGR00324">
    <property type="entry name" value="endA"/>
    <property type="match status" value="2"/>
</dbReference>
<feature type="active site" evidence="4">
    <location>
        <position position="288"/>
    </location>
</feature>
<keyword evidence="7" id="KW-0540">Nuclease</keyword>
<evidence type="ECO:0000256" key="4">
    <source>
        <dbReference type="HAMAP-Rule" id="MF_01834"/>
    </source>
</evidence>
<feature type="domain" description="tRNA intron endonuclease catalytic" evidence="5">
    <location>
        <begin position="75"/>
        <end position="158"/>
    </location>
</feature>
<evidence type="ECO:0000256" key="3">
    <source>
        <dbReference type="ARBA" id="ARBA00024798"/>
    </source>
</evidence>
<proteinExistence type="inferred from homology"/>
<name>A0A1I4SC17_9EURY</name>
<feature type="domain" description="tRNA intron endonuclease catalytic" evidence="5">
    <location>
        <begin position="258"/>
        <end position="340"/>
    </location>
</feature>
<feature type="active site" evidence="4">
    <location>
        <position position="299"/>
    </location>
</feature>
<dbReference type="Pfam" id="PF01974">
    <property type="entry name" value="tRNA_int_endo"/>
    <property type="match status" value="2"/>
</dbReference>
<dbReference type="InterPro" id="IPR006677">
    <property type="entry name" value="tRNA_intron_Endonuc_cat-like"/>
</dbReference>
<dbReference type="EMBL" id="FOUJ01000003">
    <property type="protein sequence ID" value="SFM62022.1"/>
    <property type="molecule type" value="Genomic_DNA"/>
</dbReference>
<dbReference type="InterPro" id="IPR036740">
    <property type="entry name" value="tRNA_intron_Endonuc_N_sf"/>
</dbReference>
<keyword evidence="7" id="KW-0255">Endonuclease</keyword>
<dbReference type="InterPro" id="IPR011856">
    <property type="entry name" value="tRNA_endonuc-like_dom_sf"/>
</dbReference>
<dbReference type="HAMAP" id="MF_01834">
    <property type="entry name" value="EndA_long"/>
    <property type="match status" value="1"/>
</dbReference>
<dbReference type="InterPro" id="IPR006676">
    <property type="entry name" value="tRNA_splic"/>
</dbReference>
<gene>
    <name evidence="4" type="primary">endA</name>
    <name evidence="7" type="ORF">SAMN04488696_1888</name>
</gene>
<evidence type="ECO:0000313" key="8">
    <source>
        <dbReference type="Proteomes" id="UP000198535"/>
    </source>
</evidence>
<organism evidence="7 8">
    <name type="scientific">Methanolobus profundi</name>
    <dbReference type="NCBI Taxonomy" id="487685"/>
    <lineage>
        <taxon>Archaea</taxon>
        <taxon>Methanobacteriati</taxon>
        <taxon>Methanobacteriota</taxon>
        <taxon>Stenosarchaea group</taxon>
        <taxon>Methanomicrobia</taxon>
        <taxon>Methanosarcinales</taxon>
        <taxon>Methanosarcinaceae</taxon>
        <taxon>Methanolobus</taxon>
    </lineage>
</organism>
<dbReference type="RefSeq" id="WP_091936270.1">
    <property type="nucleotide sequence ID" value="NZ_FOUJ01000003.1"/>
</dbReference>
<sequence length="352" mass="40800">MIGKLVKDRVKSGKQAINELYNTGYYGRPKGDVLELTLVEAAYLLYKNKLEITLDDRTLGFEEFFTEASKRQQFFELKYIVYKDLRERGYYVQPSVTDFRVYPRGGHPGKTQAKMFVYVRSERVPMLLNDLISQYNAALNVRKQMVLAIVDEESDLTYYEVKKADIKGNMATSLPGDSTIPATMLEDRVLIWDEQASHLLHENGFYGKPLDNERLQLSLVESAYLLEQGVIEIKDSVKEDMVDLTQFSEMAYSIEPDFMRKYNTYVDLRSRGFVPKTGFKFGTHFRVYNEVQSISKLPHSEYLIHAIPQDYEFFLPVMSRAVRLANSVRKQMLYAVEYASGIEYVDIGRIKM</sequence>
<comment type="similarity">
    <text evidence="4">Belongs to the tRNA-intron endonuclease family. Archaeal long subfamily.</text>
</comment>
<comment type="subunit">
    <text evidence="4">Homodimer.</text>
</comment>
<dbReference type="CDD" id="cd22363">
    <property type="entry name" value="tRNA-intron_lyase_C"/>
    <property type="match status" value="2"/>
</dbReference>
<keyword evidence="8" id="KW-1185">Reference proteome</keyword>
<dbReference type="GO" id="GO:0000213">
    <property type="term" value="F:tRNA-intron lyase activity"/>
    <property type="evidence" value="ECO:0007669"/>
    <property type="project" value="UniProtKB-UniRule"/>
</dbReference>
<dbReference type="AlphaFoldDB" id="A0A1I4SC17"/>
<dbReference type="Pfam" id="PF02778">
    <property type="entry name" value="tRNA_int_endo_N"/>
    <property type="match status" value="2"/>
</dbReference>
<dbReference type="GO" id="GO:0003676">
    <property type="term" value="F:nucleic acid binding"/>
    <property type="evidence" value="ECO:0007669"/>
    <property type="project" value="InterPro"/>
</dbReference>
<dbReference type="InterPro" id="IPR023516">
    <property type="entry name" value="tRNA_splic_arch_long"/>
</dbReference>
<dbReference type="OrthoDB" id="46045at2157"/>
<evidence type="ECO:0000259" key="6">
    <source>
        <dbReference type="Pfam" id="PF02778"/>
    </source>
</evidence>
<dbReference type="STRING" id="487685.SAMN04488696_1888"/>
<dbReference type="SUPFAM" id="SSF55267">
    <property type="entry name" value="tRNA-intron endonuclease N-terminal domain-like"/>
    <property type="match status" value="2"/>
</dbReference>
<feature type="domain" description="tRNA intron endonuclease N-terminal" evidence="6">
    <location>
        <begin position="1"/>
        <end position="65"/>
    </location>
</feature>
<comment type="catalytic activity">
    <reaction evidence="4">
        <text>pretRNA = a 3'-half-tRNA molecule with a 5'-OH end + a 5'-half-tRNA molecule with a 2',3'-cyclic phosphate end + an intron with a 2',3'-cyclic phosphate and a 5'-hydroxyl terminus.</text>
        <dbReference type="EC" id="4.6.1.16"/>
    </reaction>
</comment>
<accession>A0A1I4SC17</accession>
<dbReference type="GO" id="GO:0005737">
    <property type="term" value="C:cytoplasm"/>
    <property type="evidence" value="ECO:0007669"/>
    <property type="project" value="TreeGrafter"/>
</dbReference>
<dbReference type="SUPFAM" id="SSF53032">
    <property type="entry name" value="tRNA-intron endonuclease catalytic domain-like"/>
    <property type="match status" value="2"/>
</dbReference>
<comment type="function">
    <text evidence="3">Endonuclease that removes tRNA introns. Cleaves pre-tRNA at the 5'- and 3'-splice sites to release the intron. The products are an intron and two tRNA half-molecules bearing 2',3' cyclic phosphate and 5'-OH termini. Recognizes a pseudosymmetric substrate in which 2 bulged loops of 3 bases are separated by a stem of 4 bp.</text>
</comment>
<evidence type="ECO:0000259" key="5">
    <source>
        <dbReference type="Pfam" id="PF01974"/>
    </source>
</evidence>
<dbReference type="PANTHER" id="PTHR21227">
    <property type="entry name" value="TRNA-SPLICING ENDONUCLEASE SUBUNIT SEN2"/>
    <property type="match status" value="1"/>
</dbReference>
<dbReference type="EC" id="4.6.1.16" evidence="4"/>
<dbReference type="InterPro" id="IPR006678">
    <property type="entry name" value="tRNA_intron_Endonuc_N"/>
</dbReference>
<comment type="function">
    <text evidence="4">Endonuclease that removes tRNA introns. Cleaves pre-tRNA at the 5' and 3' splice sites to release the intron. The products are an intron and two tRNA half-molecules bearing 2',3' cyclic phosphate and 5'-OH termini. Recognizes a pseudosymmetric substrate in which 2 bulged loops of 3 bases are separated by a stem of 4 bp.</text>
</comment>